<organism evidence="2 3">
    <name type="scientific">Symbiochloris irregularis</name>
    <dbReference type="NCBI Taxonomy" id="706552"/>
    <lineage>
        <taxon>Eukaryota</taxon>
        <taxon>Viridiplantae</taxon>
        <taxon>Chlorophyta</taxon>
        <taxon>core chlorophytes</taxon>
        <taxon>Trebouxiophyceae</taxon>
        <taxon>Trebouxiales</taxon>
        <taxon>Trebouxiaceae</taxon>
        <taxon>Symbiochloris</taxon>
    </lineage>
</organism>
<feature type="transmembrane region" description="Helical" evidence="1">
    <location>
        <begin position="65"/>
        <end position="83"/>
    </location>
</feature>
<dbReference type="EMBL" id="JALJOQ010000008">
    <property type="protein sequence ID" value="KAK9812151.1"/>
    <property type="molecule type" value="Genomic_DNA"/>
</dbReference>
<gene>
    <name evidence="2" type="ORF">WJX73_000391</name>
</gene>
<feature type="transmembrane region" description="Helical" evidence="1">
    <location>
        <begin position="42"/>
        <end position="58"/>
    </location>
</feature>
<dbReference type="PANTHER" id="PTHR35302:SF1">
    <property type="entry name" value="PROTEIN COFACTOR ASSEMBLY OF COMPLEX C SUBUNIT B CCB1, CHLOROPLASTIC"/>
    <property type="match status" value="1"/>
</dbReference>
<dbReference type="AlphaFoldDB" id="A0AAW1PRT0"/>
<keyword evidence="3" id="KW-1185">Reference proteome</keyword>
<dbReference type="InterPro" id="IPR021919">
    <property type="entry name" value="CCB1"/>
</dbReference>
<evidence type="ECO:0000256" key="1">
    <source>
        <dbReference type="SAM" id="Phobius"/>
    </source>
</evidence>
<dbReference type="PANTHER" id="PTHR35302">
    <property type="match status" value="1"/>
</dbReference>
<comment type="caution">
    <text evidence="2">The sequence shown here is derived from an EMBL/GenBank/DDBJ whole genome shotgun (WGS) entry which is preliminary data.</text>
</comment>
<dbReference type="Pfam" id="PF12046">
    <property type="entry name" value="CCB1"/>
    <property type="match status" value="1"/>
</dbReference>
<evidence type="ECO:0000313" key="2">
    <source>
        <dbReference type="EMBL" id="KAK9812151.1"/>
    </source>
</evidence>
<proteinExistence type="predicted"/>
<keyword evidence="1" id="KW-0472">Membrane</keyword>
<evidence type="ECO:0000313" key="3">
    <source>
        <dbReference type="Proteomes" id="UP001465755"/>
    </source>
</evidence>
<name>A0AAW1PRT0_9CHLO</name>
<keyword evidence="1" id="KW-1133">Transmembrane helix</keyword>
<reference evidence="2 3" key="1">
    <citation type="journal article" date="2024" name="Nat. Commun.">
        <title>Phylogenomics reveals the evolutionary origins of lichenization in chlorophyte algae.</title>
        <authorList>
            <person name="Puginier C."/>
            <person name="Libourel C."/>
            <person name="Otte J."/>
            <person name="Skaloud P."/>
            <person name="Haon M."/>
            <person name="Grisel S."/>
            <person name="Petersen M."/>
            <person name="Berrin J.G."/>
            <person name="Delaux P.M."/>
            <person name="Dal Grande F."/>
            <person name="Keller J."/>
        </authorList>
    </citation>
    <scope>NUCLEOTIDE SEQUENCE [LARGE SCALE GENOMIC DNA]</scope>
    <source>
        <strain evidence="2 3">SAG 2036</strain>
    </source>
</reference>
<sequence length="161" mass="17767">MLLSSRGTGCSLHGSRTGQFVAVPVASFAATDFSKGSYRIESYWASLGLFLISFPGLWSQAAALTFYVFCGLASLALVCSIAVPFGGEKWYWLTALSPLSTVYYFRRGTRQEDFKVKMVTADDDSVTDIVIEGDEEEAERFRKELNLAEKGKVYVKGLLES</sequence>
<dbReference type="Proteomes" id="UP001465755">
    <property type="component" value="Unassembled WGS sequence"/>
</dbReference>
<keyword evidence="1" id="KW-0812">Transmembrane</keyword>
<accession>A0AAW1PRT0</accession>
<protein>
    <submittedName>
        <fullName evidence="2">Uncharacterized protein</fullName>
    </submittedName>
</protein>